<dbReference type="STRING" id="380244.SAMN05216298_4705"/>
<dbReference type="PANTHER" id="PTHR42705:SF2">
    <property type="entry name" value="BIFUNCTIONAL NON-HOMOLOGOUS END JOINING PROTEIN LIGD"/>
    <property type="match status" value="1"/>
</dbReference>
<dbReference type="NCBIfam" id="TIGR02778">
    <property type="entry name" value="ligD_pol"/>
    <property type="match status" value="1"/>
</dbReference>
<dbReference type="InterPro" id="IPR014145">
    <property type="entry name" value="LigD_pol_dom"/>
</dbReference>
<evidence type="ECO:0000313" key="3">
    <source>
        <dbReference type="EMBL" id="SDL66577.1"/>
    </source>
</evidence>
<dbReference type="PANTHER" id="PTHR42705">
    <property type="entry name" value="BIFUNCTIONAL NON-HOMOLOGOUS END JOINING PROTEIN LIGD"/>
    <property type="match status" value="1"/>
</dbReference>
<dbReference type="Proteomes" id="UP000198662">
    <property type="component" value="Unassembled WGS sequence"/>
</dbReference>
<feature type="domain" description="DNA ligase D polymerase" evidence="2">
    <location>
        <begin position="28"/>
        <end position="280"/>
    </location>
</feature>
<accession>A0A1G9LY13</accession>
<gene>
    <name evidence="3" type="ORF">SAMN05216298_4705</name>
</gene>
<protein>
    <submittedName>
        <fullName evidence="3">Bifunctional non-homologous end joining protein LigD</fullName>
    </submittedName>
</protein>
<evidence type="ECO:0000313" key="4">
    <source>
        <dbReference type="Proteomes" id="UP000198662"/>
    </source>
</evidence>
<evidence type="ECO:0000256" key="1">
    <source>
        <dbReference type="SAM" id="MobiDB-lite"/>
    </source>
</evidence>
<keyword evidence="4" id="KW-1185">Reference proteome</keyword>
<reference evidence="4" key="1">
    <citation type="submission" date="2016-10" db="EMBL/GenBank/DDBJ databases">
        <authorList>
            <person name="Varghese N."/>
            <person name="Submissions S."/>
        </authorList>
    </citation>
    <scope>NUCLEOTIDE SEQUENCE [LARGE SCALE GENOMIC DNA]</scope>
    <source>
        <strain evidence="4">CGMCC 4.3147</strain>
    </source>
</reference>
<name>A0A1G9LY13_9ACTN</name>
<dbReference type="CDD" id="cd04861">
    <property type="entry name" value="LigD_Pol_like"/>
    <property type="match status" value="1"/>
</dbReference>
<dbReference type="EMBL" id="FNGF01000008">
    <property type="protein sequence ID" value="SDL66577.1"/>
    <property type="molecule type" value="Genomic_DNA"/>
</dbReference>
<dbReference type="Pfam" id="PF21686">
    <property type="entry name" value="LigD_Prim-Pol"/>
    <property type="match status" value="1"/>
</dbReference>
<dbReference type="Gene3D" id="3.90.920.10">
    <property type="entry name" value="DNA primase, PRIM domain"/>
    <property type="match status" value="1"/>
</dbReference>
<dbReference type="AlphaFoldDB" id="A0A1G9LY13"/>
<evidence type="ECO:0000259" key="2">
    <source>
        <dbReference type="Pfam" id="PF21686"/>
    </source>
</evidence>
<dbReference type="InterPro" id="IPR052171">
    <property type="entry name" value="NHEJ_LigD"/>
</dbReference>
<organism evidence="3 4">
    <name type="scientific">Glycomyces sambucus</name>
    <dbReference type="NCBI Taxonomy" id="380244"/>
    <lineage>
        <taxon>Bacteria</taxon>
        <taxon>Bacillati</taxon>
        <taxon>Actinomycetota</taxon>
        <taxon>Actinomycetes</taxon>
        <taxon>Glycomycetales</taxon>
        <taxon>Glycomycetaceae</taxon>
        <taxon>Glycomyces</taxon>
    </lineage>
</organism>
<sequence>MPSITVDGRDIKVSRLDKELFPADHRSKGDVIAHYRAVASAMLPHLAGRPLTMRRYPDGIDEGGFFQKDASDYFPEWIRTEKVRAQNESGSVDYVICEDEATLVYLANQAAVEFHVWPATLDDLERPDRLVIDIDPPDGTAAAVLHKVARRLRDVYTEIGLAPFVQATGGRGYHVVAPLDRSTGFEAVRELALAIADRLAAEDPNLLTTAQRKNKRGDRIFLDVNRNGQGQTFVAPYSLRARPGAAVATPLDWDELGRSEPARYTTDRIKRRLVRKSDPWSAMDDQAASAEEALEELG</sequence>
<dbReference type="RefSeq" id="WP_218126788.1">
    <property type="nucleotide sequence ID" value="NZ_FNGF01000008.1"/>
</dbReference>
<proteinExistence type="predicted"/>
<feature type="region of interest" description="Disordered" evidence="1">
    <location>
        <begin position="279"/>
        <end position="298"/>
    </location>
</feature>